<dbReference type="Proteomes" id="UP000813824">
    <property type="component" value="Unassembled WGS sequence"/>
</dbReference>
<dbReference type="AlphaFoldDB" id="A0A8K0XNL2"/>
<sequence length="631" mass="68655">MTFAALRALHAIIGTAIDDIERVYRPDTAAPSPAIPRSPPPVPILKSPPRPARPPRSPHRHTHLPSPPSYSPVKFAIPSSKSQVKQRSRAQTLPSSVNPLAPKHPNKQLGASDVVVEEPQVILDWPDLDQPFAHRRDTTNSPPKSKAEKEEELTTNIDVIKAVNQIVAACAQLSAAVQRPFLTLCDAAMGYHLPSCLRFLEASHTVEILREAGPQGLHVKDISRRISERRSSGHILRLLATHHITREVRPDVFTNNRLSSFIDSGKDVTDLVLGAGSESKYEGTDGIGAFIGLWFVSNSSPYSSSPPPPPVPPKPMHITASHPMHAPFNLAFRTTQPYFEWLERPENGSRLKRFGKAMTGTSGWEVPGAILDSLHWEDLPPCSVVVDVGGGIGSTSMLLANAFKHLRFVVQDRDPVVEMGLAAWKDRCPNLLSSGQAAFQAHDFLTPQPTFPESLDLGSPPAGDDISDSSTSSFAGLVAEKESVADATLRYPAVYLLRVITHDWPDEFVTRILLHLRNAAGPDTKLLIADHLLPLACVDEDDEALKGGADGKREALPGTVRSLAPDGSPLLPNLGKANANAYWMDLTMRVTFNSQERTLRELASLTLTAGWKVEHVSRAEGSLFGHVVAVP</sequence>
<organism evidence="5 6">
    <name type="scientific">Cristinia sonorae</name>
    <dbReference type="NCBI Taxonomy" id="1940300"/>
    <lineage>
        <taxon>Eukaryota</taxon>
        <taxon>Fungi</taxon>
        <taxon>Dikarya</taxon>
        <taxon>Basidiomycota</taxon>
        <taxon>Agaricomycotina</taxon>
        <taxon>Agaricomycetes</taxon>
        <taxon>Agaricomycetidae</taxon>
        <taxon>Agaricales</taxon>
        <taxon>Pleurotineae</taxon>
        <taxon>Stephanosporaceae</taxon>
        <taxon>Cristinia</taxon>
    </lineage>
</organism>
<dbReference type="GO" id="GO:0032259">
    <property type="term" value="P:methylation"/>
    <property type="evidence" value="ECO:0007669"/>
    <property type="project" value="UniProtKB-KW"/>
</dbReference>
<protein>
    <recommendedName>
        <fullName evidence="7">O-methyltransferase domain-containing protein</fullName>
    </recommendedName>
</protein>
<evidence type="ECO:0000256" key="1">
    <source>
        <dbReference type="ARBA" id="ARBA00022603"/>
    </source>
</evidence>
<dbReference type="InterPro" id="IPR036388">
    <property type="entry name" value="WH-like_DNA-bd_sf"/>
</dbReference>
<feature type="non-terminal residue" evidence="5">
    <location>
        <position position="1"/>
    </location>
</feature>
<evidence type="ECO:0000256" key="4">
    <source>
        <dbReference type="SAM" id="MobiDB-lite"/>
    </source>
</evidence>
<evidence type="ECO:0000313" key="6">
    <source>
        <dbReference type="Proteomes" id="UP000813824"/>
    </source>
</evidence>
<dbReference type="InterPro" id="IPR016461">
    <property type="entry name" value="COMT-like"/>
</dbReference>
<feature type="compositionally biased region" description="Pro residues" evidence="4">
    <location>
        <begin position="33"/>
        <end position="55"/>
    </location>
</feature>
<keyword evidence="6" id="KW-1185">Reference proteome</keyword>
<comment type="caution">
    <text evidence="5">The sequence shown here is derived from an EMBL/GenBank/DDBJ whole genome shotgun (WGS) entry which is preliminary data.</text>
</comment>
<name>A0A8K0XNL2_9AGAR</name>
<dbReference type="PANTHER" id="PTHR43712:SF2">
    <property type="entry name" value="O-METHYLTRANSFERASE CICE"/>
    <property type="match status" value="1"/>
</dbReference>
<feature type="region of interest" description="Disordered" evidence="4">
    <location>
        <begin position="126"/>
        <end position="151"/>
    </location>
</feature>
<accession>A0A8K0XNL2</accession>
<keyword evidence="2" id="KW-0808">Transferase</keyword>
<dbReference type="PANTHER" id="PTHR43712">
    <property type="entry name" value="PUTATIVE (AFU_ORTHOLOGUE AFUA_4G14580)-RELATED"/>
    <property type="match status" value="1"/>
</dbReference>
<feature type="region of interest" description="Disordered" evidence="4">
    <location>
        <begin position="27"/>
        <end position="108"/>
    </location>
</feature>
<dbReference type="Gene3D" id="3.40.50.150">
    <property type="entry name" value="Vaccinia Virus protein VP39"/>
    <property type="match status" value="1"/>
</dbReference>
<gene>
    <name evidence="5" type="ORF">BXZ70DRAFT_865118</name>
</gene>
<dbReference type="InterPro" id="IPR029063">
    <property type="entry name" value="SAM-dependent_MTases_sf"/>
</dbReference>
<dbReference type="EMBL" id="JAEVFJ010000022">
    <property type="protein sequence ID" value="KAH8096884.1"/>
    <property type="molecule type" value="Genomic_DNA"/>
</dbReference>
<dbReference type="Gene3D" id="1.10.10.10">
    <property type="entry name" value="Winged helix-like DNA-binding domain superfamily/Winged helix DNA-binding domain"/>
    <property type="match status" value="1"/>
</dbReference>
<keyword evidence="3" id="KW-0949">S-adenosyl-L-methionine</keyword>
<evidence type="ECO:0000256" key="2">
    <source>
        <dbReference type="ARBA" id="ARBA00022679"/>
    </source>
</evidence>
<evidence type="ECO:0000256" key="3">
    <source>
        <dbReference type="ARBA" id="ARBA00022691"/>
    </source>
</evidence>
<feature type="compositionally biased region" description="Polar residues" evidence="4">
    <location>
        <begin position="79"/>
        <end position="98"/>
    </location>
</feature>
<dbReference type="GO" id="GO:0008168">
    <property type="term" value="F:methyltransferase activity"/>
    <property type="evidence" value="ECO:0007669"/>
    <property type="project" value="UniProtKB-KW"/>
</dbReference>
<proteinExistence type="predicted"/>
<reference evidence="5" key="1">
    <citation type="journal article" date="2021" name="New Phytol.">
        <title>Evolutionary innovations through gain and loss of genes in the ectomycorrhizal Boletales.</title>
        <authorList>
            <person name="Wu G."/>
            <person name="Miyauchi S."/>
            <person name="Morin E."/>
            <person name="Kuo A."/>
            <person name="Drula E."/>
            <person name="Varga T."/>
            <person name="Kohler A."/>
            <person name="Feng B."/>
            <person name="Cao Y."/>
            <person name="Lipzen A."/>
            <person name="Daum C."/>
            <person name="Hundley H."/>
            <person name="Pangilinan J."/>
            <person name="Johnson J."/>
            <person name="Barry K."/>
            <person name="LaButti K."/>
            <person name="Ng V."/>
            <person name="Ahrendt S."/>
            <person name="Min B."/>
            <person name="Choi I.G."/>
            <person name="Park H."/>
            <person name="Plett J.M."/>
            <person name="Magnuson J."/>
            <person name="Spatafora J.W."/>
            <person name="Nagy L.G."/>
            <person name="Henrissat B."/>
            <person name="Grigoriev I.V."/>
            <person name="Yang Z.L."/>
            <person name="Xu J."/>
            <person name="Martin F.M."/>
        </authorList>
    </citation>
    <scope>NUCLEOTIDE SEQUENCE</scope>
    <source>
        <strain evidence="5">KKN 215</strain>
    </source>
</reference>
<dbReference type="PROSITE" id="PS51683">
    <property type="entry name" value="SAM_OMT_II"/>
    <property type="match status" value="1"/>
</dbReference>
<dbReference type="SUPFAM" id="SSF53335">
    <property type="entry name" value="S-adenosyl-L-methionine-dependent methyltransferases"/>
    <property type="match status" value="1"/>
</dbReference>
<keyword evidence="1" id="KW-0489">Methyltransferase</keyword>
<dbReference type="InterPro" id="IPR036390">
    <property type="entry name" value="WH_DNA-bd_sf"/>
</dbReference>
<dbReference type="SUPFAM" id="SSF46785">
    <property type="entry name" value="Winged helix' DNA-binding domain"/>
    <property type="match status" value="1"/>
</dbReference>
<evidence type="ECO:0000313" key="5">
    <source>
        <dbReference type="EMBL" id="KAH8096884.1"/>
    </source>
</evidence>
<dbReference type="OrthoDB" id="2410195at2759"/>
<evidence type="ECO:0008006" key="7">
    <source>
        <dbReference type="Google" id="ProtNLM"/>
    </source>
</evidence>